<protein>
    <submittedName>
        <fullName evidence="2">MarR family transcriptional regulator</fullName>
    </submittedName>
</protein>
<dbReference type="PANTHER" id="PTHR33164">
    <property type="entry name" value="TRANSCRIPTIONAL REGULATOR, MARR FAMILY"/>
    <property type="match status" value="1"/>
</dbReference>
<feature type="domain" description="HTH marR-type" evidence="1">
    <location>
        <begin position="27"/>
        <end position="164"/>
    </location>
</feature>
<dbReference type="SMART" id="SM00347">
    <property type="entry name" value="HTH_MARR"/>
    <property type="match status" value="1"/>
</dbReference>
<sequence length="166" mass="18025">MAADRRDEVDRIRSEWAEHHPKLDTATIDVVGRILRTAAIVTKRGDALLAEFGLTRGEFDILAALRRQDLPQSPGSLRTVALASGPAITKRLRSLESRLLVQRSPNPIDGRGALIALSGQGIALTDEVFPRMLGLERDLLAGIPSERAPHVVDALRLVLASVESRG</sequence>
<dbReference type="AlphaFoldDB" id="A0AA97FHY4"/>
<accession>A0AA97FHY4</accession>
<dbReference type="GO" id="GO:0003700">
    <property type="term" value="F:DNA-binding transcription factor activity"/>
    <property type="evidence" value="ECO:0007669"/>
    <property type="project" value="InterPro"/>
</dbReference>
<dbReference type="GO" id="GO:0006950">
    <property type="term" value="P:response to stress"/>
    <property type="evidence" value="ECO:0007669"/>
    <property type="project" value="TreeGrafter"/>
</dbReference>
<dbReference type="EMBL" id="CP118157">
    <property type="protein sequence ID" value="WOF23916.1"/>
    <property type="molecule type" value="Genomic_DNA"/>
</dbReference>
<keyword evidence="3" id="KW-1185">Reference proteome</keyword>
<dbReference type="RefSeq" id="WP_317140388.1">
    <property type="nucleotide sequence ID" value="NZ_CP118157.1"/>
</dbReference>
<dbReference type="PROSITE" id="PS50995">
    <property type="entry name" value="HTH_MARR_2"/>
    <property type="match status" value="1"/>
</dbReference>
<dbReference type="KEGG" id="mbet:N8K70_04330"/>
<dbReference type="SUPFAM" id="SSF46785">
    <property type="entry name" value="Winged helix' DNA-binding domain"/>
    <property type="match status" value="1"/>
</dbReference>
<organism evidence="2 3">
    <name type="scientific">Microbacterium betulae</name>
    <dbReference type="NCBI Taxonomy" id="2981139"/>
    <lineage>
        <taxon>Bacteria</taxon>
        <taxon>Bacillati</taxon>
        <taxon>Actinomycetota</taxon>
        <taxon>Actinomycetes</taxon>
        <taxon>Micrococcales</taxon>
        <taxon>Microbacteriaceae</taxon>
        <taxon>Microbacterium</taxon>
    </lineage>
</organism>
<evidence type="ECO:0000313" key="3">
    <source>
        <dbReference type="Proteomes" id="UP001305498"/>
    </source>
</evidence>
<dbReference type="InterPro" id="IPR036390">
    <property type="entry name" value="WH_DNA-bd_sf"/>
</dbReference>
<proteinExistence type="predicted"/>
<name>A0AA97FHY4_9MICO</name>
<dbReference type="InterPro" id="IPR036388">
    <property type="entry name" value="WH-like_DNA-bd_sf"/>
</dbReference>
<dbReference type="Gene3D" id="1.10.10.10">
    <property type="entry name" value="Winged helix-like DNA-binding domain superfamily/Winged helix DNA-binding domain"/>
    <property type="match status" value="1"/>
</dbReference>
<evidence type="ECO:0000313" key="2">
    <source>
        <dbReference type="EMBL" id="WOF23916.1"/>
    </source>
</evidence>
<reference evidence="2 3" key="1">
    <citation type="submission" date="2023-02" db="EMBL/GenBank/DDBJ databases">
        <title>Microbacterium betulae sp. nov., isolated from birch wood.</title>
        <authorList>
            <person name="Pasciak M."/>
            <person name="Pawlik K.J."/>
            <person name="Martynowski D."/>
            <person name="Laczmanski L."/>
            <person name="Ciekot J."/>
            <person name="Szponar B."/>
            <person name="Wojcik-Fatla A."/>
            <person name="Mackiewicz B."/>
            <person name="Farian E."/>
            <person name="Cholewa G."/>
            <person name="Cholewa A."/>
            <person name="Dutkiewicz J."/>
        </authorList>
    </citation>
    <scope>NUCLEOTIDE SEQUENCE [LARGE SCALE GENOMIC DNA]</scope>
    <source>
        <strain evidence="2 3">AB</strain>
    </source>
</reference>
<dbReference type="Proteomes" id="UP001305498">
    <property type="component" value="Chromosome"/>
</dbReference>
<evidence type="ECO:0000259" key="1">
    <source>
        <dbReference type="PROSITE" id="PS50995"/>
    </source>
</evidence>
<gene>
    <name evidence="2" type="ORF">N8K70_04330</name>
</gene>
<dbReference type="InterPro" id="IPR039422">
    <property type="entry name" value="MarR/SlyA-like"/>
</dbReference>
<dbReference type="InterPro" id="IPR000835">
    <property type="entry name" value="HTH_MarR-typ"/>
</dbReference>
<dbReference type="PANTHER" id="PTHR33164:SF104">
    <property type="entry name" value="TRANSCRIPTIONAL REGULATORY PROTEIN"/>
    <property type="match status" value="1"/>
</dbReference>